<dbReference type="RefSeq" id="WP_127829593.1">
    <property type="nucleotide sequence ID" value="NZ_RZYA01000009.1"/>
</dbReference>
<dbReference type="SMART" id="SM00116">
    <property type="entry name" value="CBS"/>
    <property type="match status" value="2"/>
</dbReference>
<feature type="domain" description="CBS" evidence="5">
    <location>
        <begin position="10"/>
        <end position="66"/>
    </location>
</feature>
<dbReference type="InterPro" id="IPR007055">
    <property type="entry name" value="BON_dom"/>
</dbReference>
<dbReference type="EMBL" id="RZYA01000009">
    <property type="protein sequence ID" value="RVU22746.1"/>
    <property type="molecule type" value="Genomic_DNA"/>
</dbReference>
<proteinExistence type="predicted"/>
<dbReference type="PROSITE" id="PS50914">
    <property type="entry name" value="BON"/>
    <property type="match status" value="1"/>
</dbReference>
<evidence type="ECO:0000259" key="4">
    <source>
        <dbReference type="PROSITE" id="PS50914"/>
    </source>
</evidence>
<name>A0A3S2VW69_9ACTN</name>
<protein>
    <submittedName>
        <fullName evidence="6">CBS domain-containing protein</fullName>
    </submittedName>
</protein>
<sequence length="226" mass="24713">MQHRTVFEVMTHNVITATPATPFKEIARLFADHDVTAVPVVDEDRRPLGVVSEADLLRATADLPDLEGRGAGVRPPAQEERGPTGAETAAGLMSTPALVARPNWNIVETARTMHREGVKRLPVIDESGRLVGIVSRSDLLRPFLRGDSAIRDEIEHDVLAGILRYTPDMVHVTVEDGVVTLRGRVDGRADIPVLVRLCRSVDGVVALHESIDYAYDNLALDVEPPR</sequence>
<dbReference type="SUPFAM" id="SSF54631">
    <property type="entry name" value="CBS-domain pair"/>
    <property type="match status" value="1"/>
</dbReference>
<dbReference type="PIRSF" id="PIRSF036990">
    <property type="entry name" value="UCP036990_CBS_BON"/>
    <property type="match status" value="1"/>
</dbReference>
<dbReference type="Proteomes" id="UP000283128">
    <property type="component" value="Unassembled WGS sequence"/>
</dbReference>
<gene>
    <name evidence="6" type="ORF">EOT10_19900</name>
</gene>
<dbReference type="Pfam" id="PF04972">
    <property type="entry name" value="BON"/>
    <property type="match status" value="1"/>
</dbReference>
<feature type="region of interest" description="Disordered" evidence="3">
    <location>
        <begin position="65"/>
        <end position="89"/>
    </location>
</feature>
<dbReference type="PANTHER" id="PTHR43080">
    <property type="entry name" value="CBS DOMAIN-CONTAINING PROTEIN CBSX3, MITOCHONDRIAL"/>
    <property type="match status" value="1"/>
</dbReference>
<feature type="domain" description="BON" evidence="4">
    <location>
        <begin position="146"/>
        <end position="215"/>
    </location>
</feature>
<evidence type="ECO:0000256" key="2">
    <source>
        <dbReference type="PROSITE-ProRule" id="PRU00703"/>
    </source>
</evidence>
<dbReference type="CDD" id="cd04586">
    <property type="entry name" value="CBS_pair_BON_assoc"/>
    <property type="match status" value="1"/>
</dbReference>
<keyword evidence="7" id="KW-1185">Reference proteome</keyword>
<dbReference type="OrthoDB" id="2111978at2"/>
<dbReference type="PANTHER" id="PTHR43080:SF29">
    <property type="entry name" value="OS02G0818000 PROTEIN"/>
    <property type="match status" value="1"/>
</dbReference>
<evidence type="ECO:0000313" key="6">
    <source>
        <dbReference type="EMBL" id="RVU22746.1"/>
    </source>
</evidence>
<organism evidence="6 7">
    <name type="scientific">Streptomyces antnestii</name>
    <dbReference type="NCBI Taxonomy" id="2494256"/>
    <lineage>
        <taxon>Bacteria</taxon>
        <taxon>Bacillati</taxon>
        <taxon>Actinomycetota</taxon>
        <taxon>Actinomycetes</taxon>
        <taxon>Kitasatosporales</taxon>
        <taxon>Streptomycetaceae</taxon>
        <taxon>Streptomyces</taxon>
    </lineage>
</organism>
<dbReference type="InterPro" id="IPR017080">
    <property type="entry name" value="UCP036990_CBS_BON"/>
</dbReference>
<accession>A0A3S2VW69</accession>
<evidence type="ECO:0000256" key="3">
    <source>
        <dbReference type="SAM" id="MobiDB-lite"/>
    </source>
</evidence>
<dbReference type="Pfam" id="PF00571">
    <property type="entry name" value="CBS"/>
    <property type="match status" value="2"/>
</dbReference>
<dbReference type="InterPro" id="IPR046342">
    <property type="entry name" value="CBS_dom_sf"/>
</dbReference>
<evidence type="ECO:0000259" key="5">
    <source>
        <dbReference type="PROSITE" id="PS51371"/>
    </source>
</evidence>
<dbReference type="PROSITE" id="PS51371">
    <property type="entry name" value="CBS"/>
    <property type="match status" value="2"/>
</dbReference>
<dbReference type="AlphaFoldDB" id="A0A3S2VW69"/>
<comment type="caution">
    <text evidence="6">The sequence shown here is derived from an EMBL/GenBank/DDBJ whole genome shotgun (WGS) entry which is preliminary data.</text>
</comment>
<dbReference type="InterPro" id="IPR000644">
    <property type="entry name" value="CBS_dom"/>
</dbReference>
<dbReference type="Gene3D" id="3.10.580.10">
    <property type="entry name" value="CBS-domain"/>
    <property type="match status" value="1"/>
</dbReference>
<feature type="domain" description="CBS" evidence="5">
    <location>
        <begin position="93"/>
        <end position="153"/>
    </location>
</feature>
<evidence type="ECO:0000313" key="7">
    <source>
        <dbReference type="Proteomes" id="UP000283128"/>
    </source>
</evidence>
<reference evidence="6 7" key="1">
    <citation type="submission" date="2019-01" db="EMBL/GenBank/DDBJ databases">
        <title>Genome sequences of Streptomyces and Rhizobium isolates collected from root and soil.</title>
        <authorList>
            <person name="Chhettri S."/>
            <person name="Sevigny J.L."/>
            <person name="Sen A."/>
            <person name="Ennis N."/>
            <person name="Tisa L."/>
        </authorList>
    </citation>
    <scope>NUCLEOTIDE SEQUENCE [LARGE SCALE GENOMIC DNA]</scope>
    <source>
        <strain evidence="6 7">San01</strain>
    </source>
</reference>
<evidence type="ECO:0000256" key="1">
    <source>
        <dbReference type="ARBA" id="ARBA00023122"/>
    </source>
</evidence>
<dbReference type="Gene3D" id="3.30.1340.30">
    <property type="match status" value="1"/>
</dbReference>
<dbReference type="InterPro" id="IPR051257">
    <property type="entry name" value="Diverse_CBS-Domain"/>
</dbReference>
<keyword evidence="1 2" id="KW-0129">CBS domain</keyword>